<evidence type="ECO:0000259" key="2">
    <source>
        <dbReference type="PROSITE" id="PS50106"/>
    </source>
</evidence>
<dbReference type="SMART" id="SM00228">
    <property type="entry name" value="PDZ"/>
    <property type="match status" value="1"/>
</dbReference>
<sequence length="394" mass="44240">MVESWMVELANGVGRFFLNPLVYWAIILAMAVGYKRIKKERHHFGLKIFDIFSEWKNTWLISMLFGFGLSIITIGAGMVFSYDTIMLIAVVTILLSLSLRLTMLSPVYTFGITFLLLLLAPIILENQSFTDLNLFAAPNFTGLSLLLALLLPAEAFLLKRHKRNKTFPDMELGRRGTWIGVHHLKKMTLIPFFVLIPAGPITSIAPFWPYFSLGGETYSLMLVPFIIGFDHVIRSDLPEKAAARLARSTHILSVVVLLLAGGSIFIGWLSLAAIVVGIIGREYLSYRHRIMDRQKTPFFSQTPRGIKVLAVIPGTPADRVGILVGETIVKVNGKKIDWIEQFYYALQESGAFFKLEIVGDNGEVRFVQSALYEEDHHELGVITAASRHRDKQLA</sequence>
<gene>
    <name evidence="3" type="ORF">E4U82_07465</name>
</gene>
<evidence type="ECO:0000256" key="1">
    <source>
        <dbReference type="SAM" id="Phobius"/>
    </source>
</evidence>
<organism evidence="3 4">
    <name type="scientific">Lentibacillus salicampi</name>
    <dbReference type="NCBI Taxonomy" id="175306"/>
    <lineage>
        <taxon>Bacteria</taxon>
        <taxon>Bacillati</taxon>
        <taxon>Bacillota</taxon>
        <taxon>Bacilli</taxon>
        <taxon>Bacillales</taxon>
        <taxon>Bacillaceae</taxon>
        <taxon>Lentibacillus</taxon>
    </lineage>
</organism>
<keyword evidence="1" id="KW-1133">Transmembrane helix</keyword>
<feature type="transmembrane region" description="Helical" evidence="1">
    <location>
        <begin position="85"/>
        <end position="102"/>
    </location>
</feature>
<dbReference type="OrthoDB" id="198399at2"/>
<dbReference type="InterPro" id="IPR041489">
    <property type="entry name" value="PDZ_6"/>
</dbReference>
<dbReference type="RefSeq" id="WP_135109581.1">
    <property type="nucleotide sequence ID" value="NZ_SRHY01000007.1"/>
</dbReference>
<feature type="transmembrane region" description="Helical" evidence="1">
    <location>
        <begin position="254"/>
        <end position="279"/>
    </location>
</feature>
<dbReference type="EMBL" id="SRHY01000007">
    <property type="protein sequence ID" value="TFJ93317.1"/>
    <property type="molecule type" value="Genomic_DNA"/>
</dbReference>
<comment type="caution">
    <text evidence="3">The sequence shown here is derived from an EMBL/GenBank/DDBJ whole genome shotgun (WGS) entry which is preliminary data.</text>
</comment>
<dbReference type="AlphaFoldDB" id="A0A4Y9ADZ1"/>
<keyword evidence="1" id="KW-0472">Membrane</keyword>
<dbReference type="Gene3D" id="2.30.42.10">
    <property type="match status" value="1"/>
</dbReference>
<protein>
    <submittedName>
        <fullName evidence="3">PDZ domain-containing protein</fullName>
    </submittedName>
</protein>
<proteinExistence type="predicted"/>
<feature type="transmembrane region" description="Helical" evidence="1">
    <location>
        <begin position="20"/>
        <end position="37"/>
    </location>
</feature>
<feature type="transmembrane region" description="Helical" evidence="1">
    <location>
        <begin position="107"/>
        <end position="124"/>
    </location>
</feature>
<accession>A0A4Y9ADZ1</accession>
<dbReference type="Proteomes" id="UP000298484">
    <property type="component" value="Unassembled WGS sequence"/>
</dbReference>
<dbReference type="InterPro" id="IPR001478">
    <property type="entry name" value="PDZ"/>
</dbReference>
<dbReference type="Pfam" id="PF17820">
    <property type="entry name" value="PDZ_6"/>
    <property type="match status" value="1"/>
</dbReference>
<evidence type="ECO:0000313" key="4">
    <source>
        <dbReference type="Proteomes" id="UP000298484"/>
    </source>
</evidence>
<feature type="transmembrane region" description="Helical" evidence="1">
    <location>
        <begin position="136"/>
        <end position="158"/>
    </location>
</feature>
<dbReference type="InterPro" id="IPR036034">
    <property type="entry name" value="PDZ_sf"/>
</dbReference>
<dbReference type="SUPFAM" id="SSF50156">
    <property type="entry name" value="PDZ domain-like"/>
    <property type="match status" value="1"/>
</dbReference>
<reference evidence="3 4" key="1">
    <citation type="submission" date="2019-03" db="EMBL/GenBank/DDBJ databases">
        <title>Genome sequence of Lentibacillus salicampi ATCC BAA-719.</title>
        <authorList>
            <person name="Maclea K.S."/>
            <person name="Simoes Junior M."/>
        </authorList>
    </citation>
    <scope>NUCLEOTIDE SEQUENCE [LARGE SCALE GENOMIC DNA]</scope>
    <source>
        <strain evidence="3 4">ATCC BAA-719</strain>
    </source>
</reference>
<feature type="transmembrane region" description="Helical" evidence="1">
    <location>
        <begin position="58"/>
        <end position="79"/>
    </location>
</feature>
<feature type="transmembrane region" description="Helical" evidence="1">
    <location>
        <begin position="189"/>
        <end position="211"/>
    </location>
</feature>
<name>A0A4Y9ADZ1_9BACI</name>
<evidence type="ECO:0000313" key="3">
    <source>
        <dbReference type="EMBL" id="TFJ93317.1"/>
    </source>
</evidence>
<keyword evidence="1" id="KW-0812">Transmembrane</keyword>
<feature type="domain" description="PDZ" evidence="2">
    <location>
        <begin position="305"/>
        <end position="361"/>
    </location>
</feature>
<keyword evidence="4" id="KW-1185">Reference proteome</keyword>
<dbReference type="PROSITE" id="PS50106">
    <property type="entry name" value="PDZ"/>
    <property type="match status" value="1"/>
</dbReference>